<organism evidence="2 3">
    <name type="scientific">Pedobacter insulae</name>
    <dbReference type="NCBI Taxonomy" id="414048"/>
    <lineage>
        <taxon>Bacteria</taxon>
        <taxon>Pseudomonadati</taxon>
        <taxon>Bacteroidota</taxon>
        <taxon>Sphingobacteriia</taxon>
        <taxon>Sphingobacteriales</taxon>
        <taxon>Sphingobacteriaceae</taxon>
        <taxon>Pedobacter</taxon>
    </lineage>
</organism>
<feature type="transmembrane region" description="Helical" evidence="1">
    <location>
        <begin position="164"/>
        <end position="185"/>
    </location>
</feature>
<dbReference type="OrthoDB" id="894278at2"/>
<feature type="transmembrane region" description="Helical" evidence="1">
    <location>
        <begin position="92"/>
        <end position="115"/>
    </location>
</feature>
<evidence type="ECO:0000313" key="2">
    <source>
        <dbReference type="EMBL" id="SFH09919.1"/>
    </source>
</evidence>
<keyword evidence="3" id="KW-1185">Reference proteome</keyword>
<name>A0A1I2XAC8_9SPHI</name>
<dbReference type="AlphaFoldDB" id="A0A1I2XAC8"/>
<reference evidence="2 3" key="1">
    <citation type="submission" date="2016-10" db="EMBL/GenBank/DDBJ databases">
        <authorList>
            <person name="de Groot N.N."/>
        </authorList>
    </citation>
    <scope>NUCLEOTIDE SEQUENCE [LARGE SCALE GENOMIC DNA]</scope>
    <source>
        <strain evidence="2 3">DSM 18684</strain>
    </source>
</reference>
<feature type="transmembrane region" description="Helical" evidence="1">
    <location>
        <begin position="234"/>
        <end position="251"/>
    </location>
</feature>
<keyword evidence="1" id="KW-1133">Transmembrane helix</keyword>
<feature type="transmembrane region" description="Helical" evidence="1">
    <location>
        <begin position="197"/>
        <end position="213"/>
    </location>
</feature>
<feature type="transmembrane region" description="Helical" evidence="1">
    <location>
        <begin position="57"/>
        <end position="76"/>
    </location>
</feature>
<sequence>MKSKYLFPAWCSLFGYLLTIPGFVLGYLNVMKNFEISGFGFKMREKDGFFQKGFENFTNELCVFLVVIGLILIAFSKSKNEDELNAKLRLNALYWAIMIYYGFYFIWVFLTVIIGEIPFFSGHMGELNLFTPLLIFIFRFYYLKHIKNESYLISEPKFLPHQPFKRIGIIMSLTCLIGLIVGLAIDLQSDVKDSALAIIYAGLIIGLLLWAFSKNKIEDEMVMQHRLESLQMAVYLNYGLILIGTLLLYSLSYLYFLLYAEFSLLLYFVLRMEYVNYKNVRLLNRIEGGISYEE</sequence>
<dbReference type="Proteomes" id="UP000199666">
    <property type="component" value="Unassembled WGS sequence"/>
</dbReference>
<dbReference type="RefSeq" id="WP_090993475.1">
    <property type="nucleotide sequence ID" value="NZ_FOPP01000005.1"/>
</dbReference>
<protein>
    <submittedName>
        <fullName evidence="2">Uncharacterized protein</fullName>
    </submittedName>
</protein>
<keyword evidence="1" id="KW-0472">Membrane</keyword>
<proteinExistence type="predicted"/>
<gene>
    <name evidence="2" type="ORF">SAMN04489864_10572</name>
</gene>
<keyword evidence="1" id="KW-0812">Transmembrane</keyword>
<feature type="transmembrane region" description="Helical" evidence="1">
    <location>
        <begin position="7"/>
        <end position="28"/>
    </location>
</feature>
<dbReference type="EMBL" id="FOPP01000005">
    <property type="protein sequence ID" value="SFH09919.1"/>
    <property type="molecule type" value="Genomic_DNA"/>
</dbReference>
<dbReference type="STRING" id="414048.SAMN04489864_10572"/>
<feature type="transmembrane region" description="Helical" evidence="1">
    <location>
        <begin position="127"/>
        <end position="143"/>
    </location>
</feature>
<evidence type="ECO:0000256" key="1">
    <source>
        <dbReference type="SAM" id="Phobius"/>
    </source>
</evidence>
<accession>A0A1I2XAC8</accession>
<evidence type="ECO:0000313" key="3">
    <source>
        <dbReference type="Proteomes" id="UP000199666"/>
    </source>
</evidence>